<dbReference type="AlphaFoldDB" id="A0A258HJQ0"/>
<evidence type="ECO:0000313" key="12">
    <source>
        <dbReference type="Proteomes" id="UP000216147"/>
    </source>
</evidence>
<evidence type="ECO:0000256" key="2">
    <source>
        <dbReference type="ARBA" id="ARBA00022630"/>
    </source>
</evidence>
<evidence type="ECO:0000256" key="5">
    <source>
        <dbReference type="ARBA" id="ARBA00023002"/>
    </source>
</evidence>
<evidence type="ECO:0000259" key="10">
    <source>
        <dbReference type="Pfam" id="PF00881"/>
    </source>
</evidence>
<dbReference type="PANTHER" id="PTHR43821">
    <property type="entry name" value="NAD(P)H NITROREDUCTASE YDJA-RELATED"/>
    <property type="match status" value="1"/>
</dbReference>
<dbReference type="Pfam" id="PF00881">
    <property type="entry name" value="Nitroreductase"/>
    <property type="match status" value="1"/>
</dbReference>
<name>A0A258HJQ0_9CAUL</name>
<feature type="compositionally biased region" description="Pro residues" evidence="9">
    <location>
        <begin position="1"/>
        <end position="19"/>
    </location>
</feature>
<dbReference type="PIRSF" id="PIRSF000232">
    <property type="entry name" value="YdjA"/>
    <property type="match status" value="1"/>
</dbReference>
<feature type="binding site" evidence="8">
    <location>
        <position position="56"/>
    </location>
    <ligand>
        <name>FMN</name>
        <dbReference type="ChEBI" id="CHEBI:58210"/>
        <note>ligand shared between dimeric partners</note>
    </ligand>
</feature>
<dbReference type="EC" id="1.-.-.-" evidence="7"/>
<dbReference type="SUPFAM" id="SSF55469">
    <property type="entry name" value="FMN-dependent nitroreductase-like"/>
    <property type="match status" value="1"/>
</dbReference>
<feature type="region of interest" description="Disordered" evidence="9">
    <location>
        <begin position="1"/>
        <end position="20"/>
    </location>
</feature>
<evidence type="ECO:0000256" key="8">
    <source>
        <dbReference type="PIRSR" id="PIRSR000232-1"/>
    </source>
</evidence>
<dbReference type="GO" id="GO:0016491">
    <property type="term" value="F:oxidoreductase activity"/>
    <property type="evidence" value="ECO:0007669"/>
    <property type="project" value="UniProtKB-UniRule"/>
</dbReference>
<dbReference type="InterPro" id="IPR052530">
    <property type="entry name" value="NAD(P)H_nitroreductase"/>
</dbReference>
<evidence type="ECO:0000313" key="11">
    <source>
        <dbReference type="EMBL" id="OYX56582.1"/>
    </source>
</evidence>
<dbReference type="InterPro" id="IPR000415">
    <property type="entry name" value="Nitroreductase-like"/>
</dbReference>
<sequence>MTLPPPVDLGAPLPSPTPSPEMLARLATRRSAPAQALTEPGPDAGQVADILTLAARSPDHGKLFPWRFVVLGPVSRAEIAEQLGAMAVAKGLPSKARAVLAKLTAAPTTVLVISTAAPASKPVWEQQLSAGAVCMNLEHAASAFGFASSWITDWYSYDADALPLFGVGEGEKVAGFIHLGTALEPLLERDRPDLTAITQHRP</sequence>
<keyword evidence="3 7" id="KW-0288">FMN</keyword>
<feature type="domain" description="Nitroreductase" evidence="10">
    <location>
        <begin position="28"/>
        <end position="180"/>
    </location>
</feature>
<dbReference type="Gene3D" id="3.40.109.10">
    <property type="entry name" value="NADH Oxidase"/>
    <property type="match status" value="1"/>
</dbReference>
<proteinExistence type="inferred from homology"/>
<evidence type="ECO:0000256" key="4">
    <source>
        <dbReference type="ARBA" id="ARBA00022857"/>
    </source>
</evidence>
<evidence type="ECO:0000256" key="6">
    <source>
        <dbReference type="ARBA" id="ARBA00023027"/>
    </source>
</evidence>
<keyword evidence="5 7" id="KW-0560">Oxidoreductase</keyword>
<keyword evidence="4 7" id="KW-0521">NADP</keyword>
<evidence type="ECO:0000256" key="1">
    <source>
        <dbReference type="ARBA" id="ARBA00007118"/>
    </source>
</evidence>
<reference evidence="11 12" key="1">
    <citation type="submission" date="2017-03" db="EMBL/GenBank/DDBJ databases">
        <title>Lifting the veil on microbial sulfur biogeochemistry in mining wastewaters.</title>
        <authorList>
            <person name="Kantor R.S."/>
            <person name="Colenbrander Nelson T."/>
            <person name="Marshall S."/>
            <person name="Bennett D."/>
            <person name="Apte S."/>
            <person name="Camacho D."/>
            <person name="Thomas B.C."/>
            <person name="Warren L.A."/>
            <person name="Banfield J.F."/>
        </authorList>
    </citation>
    <scope>NUCLEOTIDE SEQUENCE [LARGE SCALE GENOMIC DNA]</scope>
    <source>
        <strain evidence="11">32-68-21</strain>
    </source>
</reference>
<gene>
    <name evidence="11" type="ORF">B7Y86_07280</name>
</gene>
<dbReference type="EMBL" id="NCEQ01000007">
    <property type="protein sequence ID" value="OYX56582.1"/>
    <property type="molecule type" value="Genomic_DNA"/>
</dbReference>
<comment type="caution">
    <text evidence="11">The sequence shown here is derived from an EMBL/GenBank/DDBJ whole genome shotgun (WGS) entry which is preliminary data.</text>
</comment>
<protein>
    <recommendedName>
        <fullName evidence="7">Putative NAD(P)H nitroreductase</fullName>
        <ecNumber evidence="7">1.-.-.-</ecNumber>
    </recommendedName>
</protein>
<evidence type="ECO:0000256" key="7">
    <source>
        <dbReference type="PIRNR" id="PIRNR000232"/>
    </source>
</evidence>
<comment type="similarity">
    <text evidence="1 7">Belongs to the nitroreductase family.</text>
</comment>
<keyword evidence="6 7" id="KW-0520">NAD</keyword>
<evidence type="ECO:0000256" key="3">
    <source>
        <dbReference type="ARBA" id="ARBA00022643"/>
    </source>
</evidence>
<accession>A0A258HJQ0</accession>
<keyword evidence="2 7" id="KW-0285">Flavoprotein</keyword>
<dbReference type="InterPro" id="IPR026021">
    <property type="entry name" value="YdjA-like"/>
</dbReference>
<feature type="binding site" evidence="8">
    <location>
        <position position="60"/>
    </location>
    <ligand>
        <name>FMN</name>
        <dbReference type="ChEBI" id="CHEBI:58210"/>
        <note>ligand shared between dimeric partners</note>
    </ligand>
</feature>
<comment type="cofactor">
    <cofactor evidence="8">
        <name>FMN</name>
        <dbReference type="ChEBI" id="CHEBI:58210"/>
    </cofactor>
    <text evidence="8">Binds 1 FMN per subunit.</text>
</comment>
<feature type="binding site" description="in other chain" evidence="8">
    <location>
        <begin position="150"/>
        <end position="152"/>
    </location>
    <ligand>
        <name>FMN</name>
        <dbReference type="ChEBI" id="CHEBI:58210"/>
        <note>ligand shared between dimeric partners</note>
    </ligand>
</feature>
<dbReference type="Proteomes" id="UP000216147">
    <property type="component" value="Unassembled WGS sequence"/>
</dbReference>
<evidence type="ECO:0000256" key="9">
    <source>
        <dbReference type="SAM" id="MobiDB-lite"/>
    </source>
</evidence>
<organism evidence="11 12">
    <name type="scientific">Brevundimonas subvibrioides</name>
    <dbReference type="NCBI Taxonomy" id="74313"/>
    <lineage>
        <taxon>Bacteria</taxon>
        <taxon>Pseudomonadati</taxon>
        <taxon>Pseudomonadota</taxon>
        <taxon>Alphaproteobacteria</taxon>
        <taxon>Caulobacterales</taxon>
        <taxon>Caulobacteraceae</taxon>
        <taxon>Brevundimonas</taxon>
    </lineage>
</organism>
<feature type="binding site" description="in other chain" evidence="8">
    <location>
        <begin position="29"/>
        <end position="31"/>
    </location>
    <ligand>
        <name>FMN</name>
        <dbReference type="ChEBI" id="CHEBI:58210"/>
        <note>ligand shared between dimeric partners</note>
    </ligand>
</feature>
<dbReference type="InterPro" id="IPR029479">
    <property type="entry name" value="Nitroreductase"/>
</dbReference>
<dbReference type="PANTHER" id="PTHR43821:SF1">
    <property type="entry name" value="NAD(P)H NITROREDUCTASE YDJA-RELATED"/>
    <property type="match status" value="1"/>
</dbReference>
<dbReference type="CDD" id="cd02135">
    <property type="entry name" value="YdjA-like"/>
    <property type="match status" value="1"/>
</dbReference>